<feature type="signal peptide" evidence="1">
    <location>
        <begin position="1"/>
        <end position="41"/>
    </location>
</feature>
<gene>
    <name evidence="2" type="ORF">BLIN101_01194</name>
</gene>
<accession>A0A2H1IGX3</accession>
<evidence type="ECO:0000313" key="2">
    <source>
        <dbReference type="EMBL" id="SMX74433.1"/>
    </source>
</evidence>
<feature type="chain" id="PRO_5013883932" description="Choice-of-anchor G family protein" evidence="1">
    <location>
        <begin position="42"/>
        <end position="386"/>
    </location>
</feature>
<reference evidence="2 3" key="1">
    <citation type="submission" date="2017-03" db="EMBL/GenBank/DDBJ databases">
        <authorList>
            <person name="Afonso C.L."/>
            <person name="Miller P.J."/>
            <person name="Scott M.A."/>
            <person name="Spackman E."/>
            <person name="Goraichik I."/>
            <person name="Dimitrov K.M."/>
            <person name="Suarez D.L."/>
            <person name="Swayne D.E."/>
        </authorList>
    </citation>
    <scope>NUCLEOTIDE SEQUENCE [LARGE SCALE GENOMIC DNA]</scope>
    <source>
        <strain evidence="2 3">Mu101</strain>
    </source>
</reference>
<evidence type="ECO:0000313" key="3">
    <source>
        <dbReference type="Proteomes" id="UP000234498"/>
    </source>
</evidence>
<protein>
    <recommendedName>
        <fullName evidence="4">Choice-of-anchor G family protein</fullName>
    </recommendedName>
</protein>
<sequence length="386" mass="38905">MWRTMRKLRGRPGTGRKAAVGTVAAASALALTAMTVSPAAAGEVNPEEDAEAFAQLINTDLITADLLDVSSAYRSSPIDEGKEADNQALNLEALRALGVQLPNIGLPLVAPEDGAGLLHIGNAGALNSYAHAPSYNSATAGTGAVGENGAINLDPDNPAASGNASVDLTSLLDQAGIDGVTDEIVDELSLDLGAIASTADSDGNAFKSEYVVADGTLTVSSDLVGDLGTELQDAITGSGSAVNEAVGEDGTIDTIVKGLTNAADLDLLIAKVDLSGGTAKVDGVDTALKDAAETLIAKPLVDDNGILSIDLANGDIKIDLAKAVAGEDATDLNGLDPNTQVLSSSTLKKITEALEEALGTVTSKATTAVTDVVNNLELDITIPAKP</sequence>
<dbReference type="EMBL" id="FXZA01000003">
    <property type="protein sequence ID" value="SMX74433.1"/>
    <property type="molecule type" value="Genomic_DNA"/>
</dbReference>
<dbReference type="NCBIfam" id="NF033766">
    <property type="entry name" value="choice_anch_G"/>
    <property type="match status" value="1"/>
</dbReference>
<proteinExistence type="predicted"/>
<dbReference type="Proteomes" id="UP000234498">
    <property type="component" value="Unassembled WGS sequence"/>
</dbReference>
<dbReference type="AlphaFoldDB" id="A0A2H1IGX3"/>
<evidence type="ECO:0008006" key="4">
    <source>
        <dbReference type="Google" id="ProtNLM"/>
    </source>
</evidence>
<evidence type="ECO:0000256" key="1">
    <source>
        <dbReference type="SAM" id="SignalP"/>
    </source>
</evidence>
<dbReference type="InterPro" id="IPR047900">
    <property type="entry name" value="Choice_anch_G"/>
</dbReference>
<keyword evidence="1" id="KW-0732">Signal</keyword>
<name>A0A2H1IGX3_BRELN</name>
<organism evidence="2 3">
    <name type="scientific">Brevibacterium linens</name>
    <dbReference type="NCBI Taxonomy" id="1703"/>
    <lineage>
        <taxon>Bacteria</taxon>
        <taxon>Bacillati</taxon>
        <taxon>Actinomycetota</taxon>
        <taxon>Actinomycetes</taxon>
        <taxon>Micrococcales</taxon>
        <taxon>Brevibacteriaceae</taxon>
        <taxon>Brevibacterium</taxon>
    </lineage>
</organism>